<organism evidence="1 2">
    <name type="scientific">Photobacterium proteolyticum</name>
    <dbReference type="NCBI Taxonomy" id="1903952"/>
    <lineage>
        <taxon>Bacteria</taxon>
        <taxon>Pseudomonadati</taxon>
        <taxon>Pseudomonadota</taxon>
        <taxon>Gammaproteobacteria</taxon>
        <taxon>Vibrionales</taxon>
        <taxon>Vibrionaceae</taxon>
        <taxon>Photobacterium</taxon>
    </lineage>
</organism>
<dbReference type="STRING" id="1903952.BIT28_10385"/>
<dbReference type="OrthoDB" id="6197633at2"/>
<dbReference type="RefSeq" id="WP_075767946.1">
    <property type="nucleotide sequence ID" value="NZ_MJIL01000099.1"/>
</dbReference>
<reference evidence="1 2" key="1">
    <citation type="submission" date="2016-09" db="EMBL/GenBank/DDBJ databases">
        <title>Photobacterium proteolyticum sp. nov. a protease producing bacterium isolated from ocean sediments of Laizhou Bay.</title>
        <authorList>
            <person name="Li Y."/>
        </authorList>
    </citation>
    <scope>NUCLEOTIDE SEQUENCE [LARGE SCALE GENOMIC DNA]</scope>
    <source>
        <strain evidence="1 2">13-12</strain>
    </source>
</reference>
<dbReference type="Proteomes" id="UP000186905">
    <property type="component" value="Unassembled WGS sequence"/>
</dbReference>
<proteinExistence type="predicted"/>
<evidence type="ECO:0000313" key="1">
    <source>
        <dbReference type="EMBL" id="OLQ69946.1"/>
    </source>
</evidence>
<protein>
    <submittedName>
        <fullName evidence="1">Uncharacterized protein</fullName>
    </submittedName>
</protein>
<name>A0A1Q9G6N0_9GAMM</name>
<sequence>MTRVNPQYPQLKQLPDLTNIKDLENYAIKLGEIQDSVNQNIKYVFVNNINHLSILEHRTKTLDDGSISFRSYQTDFPLQFLAWFIEALIDFRKAPKNGGLHSGAMVTNDQCIDGEMLCIKRAMAYDGPGIPGYSIVNRSRRNRNLSSEIIYFPQEISFSEQFIFNSGLLKLIQDLADKYQCGKI</sequence>
<keyword evidence="2" id="KW-1185">Reference proteome</keyword>
<gene>
    <name evidence="1" type="ORF">BIT28_10385</name>
</gene>
<accession>A0A1Q9G6N0</accession>
<dbReference type="EMBL" id="MJIL01000099">
    <property type="protein sequence ID" value="OLQ69946.1"/>
    <property type="molecule type" value="Genomic_DNA"/>
</dbReference>
<evidence type="ECO:0000313" key="2">
    <source>
        <dbReference type="Proteomes" id="UP000186905"/>
    </source>
</evidence>
<comment type="caution">
    <text evidence="1">The sequence shown here is derived from an EMBL/GenBank/DDBJ whole genome shotgun (WGS) entry which is preliminary data.</text>
</comment>
<dbReference type="AlphaFoldDB" id="A0A1Q9G6N0"/>